<dbReference type="Gene3D" id="3.90.550.10">
    <property type="entry name" value="Spore Coat Polysaccharide Biosynthesis Protein SpsA, Chain A"/>
    <property type="match status" value="1"/>
</dbReference>
<dbReference type="GO" id="GO:0008781">
    <property type="term" value="F:N-acylneuraminate cytidylyltransferase activity"/>
    <property type="evidence" value="ECO:0007669"/>
    <property type="project" value="TreeGrafter"/>
</dbReference>
<dbReference type="PANTHER" id="PTHR21485:SF6">
    <property type="entry name" value="N-ACYLNEURAMINATE CYTIDYLYLTRANSFERASE-RELATED"/>
    <property type="match status" value="1"/>
</dbReference>
<dbReference type="InterPro" id="IPR003329">
    <property type="entry name" value="Cytidylyl_trans"/>
</dbReference>
<protein>
    <submittedName>
        <fullName evidence="1">Acylneuraminate cytidylyltransferase</fullName>
    </submittedName>
</protein>
<dbReference type="InterPro" id="IPR020039">
    <property type="entry name" value="PseF"/>
</dbReference>
<evidence type="ECO:0000313" key="1">
    <source>
        <dbReference type="EMBL" id="ACS78645.1"/>
    </source>
</evidence>
<keyword evidence="1" id="KW-0548">Nucleotidyltransferase</keyword>
<accession>C6BXT7</accession>
<dbReference type="OrthoDB" id="9805604at2"/>
<sequence length="228" mass="26257">MQVAIIPARGGSKRIPKKSIRPFLGKPLIAYTIEAARKSGFFDHILVSTDSEEFAEVAREYGAEVPFMRPAELADDFTPTQPVIDHAVDWIKENWGEPERYCQFFANPFVTAESIHGGYKMLREHRANCVLGVAEFPYPILRSFKKNDQGGVEYAFPEYAPCRSQDLPVFFHDAAQFYWIELTDLPADRTEGLSLPYFLPRYMVVDIDTEEDWHIAERLYQAFMCDEK</sequence>
<dbReference type="Pfam" id="PF02348">
    <property type="entry name" value="CTP_transf_3"/>
    <property type="match status" value="1"/>
</dbReference>
<dbReference type="STRING" id="526222.Desal_0579"/>
<dbReference type="eggNOG" id="COG1083">
    <property type="taxonomic scope" value="Bacteria"/>
</dbReference>
<organism evidence="1 2">
    <name type="scientific">Maridesulfovibrio salexigens (strain ATCC 14822 / DSM 2638 / NCIMB 8403 / VKM B-1763)</name>
    <name type="common">Desulfovibrio salexigens</name>
    <dbReference type="NCBI Taxonomy" id="526222"/>
    <lineage>
        <taxon>Bacteria</taxon>
        <taxon>Pseudomonadati</taxon>
        <taxon>Thermodesulfobacteriota</taxon>
        <taxon>Desulfovibrionia</taxon>
        <taxon>Desulfovibrionales</taxon>
        <taxon>Desulfovibrionaceae</taxon>
        <taxon>Maridesulfovibrio</taxon>
    </lineage>
</organism>
<dbReference type="KEGG" id="dsa:Desal_0579"/>
<dbReference type="PANTHER" id="PTHR21485">
    <property type="entry name" value="HAD SUPERFAMILY MEMBERS CMAS AND KDSC"/>
    <property type="match status" value="1"/>
</dbReference>
<dbReference type="InterPro" id="IPR050793">
    <property type="entry name" value="CMP-NeuNAc_synthase"/>
</dbReference>
<dbReference type="HOGENOM" id="CLU_042930_1_0_7"/>
<reference evidence="1 2" key="1">
    <citation type="submission" date="2009-06" db="EMBL/GenBank/DDBJ databases">
        <title>Complete sequence of Desulfovibrio salexigens DSM 2638.</title>
        <authorList>
            <consortium name="US DOE Joint Genome Institute"/>
            <person name="Lucas S."/>
            <person name="Copeland A."/>
            <person name="Lapidus A."/>
            <person name="Glavina del Rio T."/>
            <person name="Tice H."/>
            <person name="Bruce D."/>
            <person name="Goodwin L."/>
            <person name="Pitluck S."/>
            <person name="Munk A.C."/>
            <person name="Brettin T."/>
            <person name="Detter J.C."/>
            <person name="Han C."/>
            <person name="Tapia R."/>
            <person name="Larimer F."/>
            <person name="Land M."/>
            <person name="Hauser L."/>
            <person name="Kyrpides N."/>
            <person name="Anderson I."/>
            <person name="Wall J.D."/>
            <person name="Arkin A.P."/>
            <person name="Dehal P."/>
            <person name="Chivian D."/>
            <person name="Giles B."/>
            <person name="Hazen T.C."/>
        </authorList>
    </citation>
    <scope>NUCLEOTIDE SEQUENCE [LARGE SCALE GENOMIC DNA]</scope>
    <source>
        <strain evidence="2">ATCC 14822 / DSM 2638 / NCIMB 8403 / VKM B-1763</strain>
    </source>
</reference>
<dbReference type="CDD" id="cd02513">
    <property type="entry name" value="CMP-NeuAc_Synthase"/>
    <property type="match status" value="1"/>
</dbReference>
<dbReference type="AlphaFoldDB" id="C6BXT7"/>
<dbReference type="RefSeq" id="WP_015850464.1">
    <property type="nucleotide sequence ID" value="NC_012881.1"/>
</dbReference>
<proteinExistence type="predicted"/>
<name>C6BXT7_MARSD</name>
<dbReference type="SUPFAM" id="SSF53448">
    <property type="entry name" value="Nucleotide-diphospho-sugar transferases"/>
    <property type="match status" value="1"/>
</dbReference>
<keyword evidence="1" id="KW-0808">Transferase</keyword>
<dbReference type="InterPro" id="IPR029044">
    <property type="entry name" value="Nucleotide-diphossugar_trans"/>
</dbReference>
<evidence type="ECO:0000313" key="2">
    <source>
        <dbReference type="Proteomes" id="UP000002601"/>
    </source>
</evidence>
<gene>
    <name evidence="1" type="ordered locus">Desal_0579</name>
</gene>
<dbReference type="EMBL" id="CP001649">
    <property type="protein sequence ID" value="ACS78645.1"/>
    <property type="molecule type" value="Genomic_DNA"/>
</dbReference>
<dbReference type="Proteomes" id="UP000002601">
    <property type="component" value="Chromosome"/>
</dbReference>
<dbReference type="NCBIfam" id="TIGR03584">
    <property type="entry name" value="PseF"/>
    <property type="match status" value="1"/>
</dbReference>
<keyword evidence="2" id="KW-1185">Reference proteome</keyword>